<keyword evidence="7 9" id="KW-0472">Membrane</keyword>
<dbReference type="InterPro" id="IPR042094">
    <property type="entry name" value="T2SS_GspF_sf"/>
</dbReference>
<feature type="transmembrane region" description="Helical" evidence="9">
    <location>
        <begin position="162"/>
        <end position="185"/>
    </location>
</feature>
<evidence type="ECO:0000256" key="3">
    <source>
        <dbReference type="ARBA" id="ARBA00022448"/>
    </source>
</evidence>
<organism evidence="11 12">
    <name type="scientific">Aminivibrio pyruvatiphilus</name>
    <dbReference type="NCBI Taxonomy" id="1005740"/>
    <lineage>
        <taxon>Bacteria</taxon>
        <taxon>Thermotogati</taxon>
        <taxon>Synergistota</taxon>
        <taxon>Synergistia</taxon>
        <taxon>Synergistales</taxon>
        <taxon>Aminobacteriaceae</taxon>
        <taxon>Aminivibrio</taxon>
    </lineage>
</organism>
<evidence type="ECO:0000256" key="1">
    <source>
        <dbReference type="ARBA" id="ARBA00004651"/>
    </source>
</evidence>
<dbReference type="GO" id="GO:0005886">
    <property type="term" value="C:plasma membrane"/>
    <property type="evidence" value="ECO:0007669"/>
    <property type="project" value="UniProtKB-SubCell"/>
</dbReference>
<comment type="caution">
    <text evidence="11">The sequence shown here is derived from an EMBL/GenBank/DDBJ whole genome shotgun (WGS) entry which is preliminary data.</text>
</comment>
<dbReference type="Pfam" id="PF00482">
    <property type="entry name" value="T2SSF"/>
    <property type="match status" value="2"/>
</dbReference>
<dbReference type="PANTHER" id="PTHR30012">
    <property type="entry name" value="GENERAL SECRETION PATHWAY PROTEIN"/>
    <property type="match status" value="1"/>
</dbReference>
<dbReference type="InterPro" id="IPR001992">
    <property type="entry name" value="T2SS_GspF/T4SS_PilC_CS"/>
</dbReference>
<dbReference type="GO" id="GO:0009306">
    <property type="term" value="P:protein secretion"/>
    <property type="evidence" value="ECO:0007669"/>
    <property type="project" value="InterPro"/>
</dbReference>
<evidence type="ECO:0000256" key="4">
    <source>
        <dbReference type="ARBA" id="ARBA00022475"/>
    </source>
</evidence>
<dbReference type="Gene3D" id="1.20.81.30">
    <property type="entry name" value="Type II secretion system (T2SS), domain F"/>
    <property type="match status" value="2"/>
</dbReference>
<reference evidence="11 12" key="1">
    <citation type="submission" date="2019-03" db="EMBL/GenBank/DDBJ databases">
        <title>Genomic Encyclopedia of Type Strains, Phase IV (KMG-IV): sequencing the most valuable type-strain genomes for metagenomic binning, comparative biology and taxonomic classification.</title>
        <authorList>
            <person name="Goeker M."/>
        </authorList>
    </citation>
    <scope>NUCLEOTIDE SEQUENCE [LARGE SCALE GENOMIC DNA]</scope>
    <source>
        <strain evidence="11 12">DSM 25964</strain>
    </source>
</reference>
<keyword evidence="5 8" id="KW-0812">Transmembrane</keyword>
<dbReference type="PRINTS" id="PR00812">
    <property type="entry name" value="BCTERIALGSPF"/>
</dbReference>
<protein>
    <submittedName>
        <fullName evidence="11">General secretion pathway protein F</fullName>
    </submittedName>
</protein>
<evidence type="ECO:0000256" key="5">
    <source>
        <dbReference type="ARBA" id="ARBA00022692"/>
    </source>
</evidence>
<evidence type="ECO:0000256" key="8">
    <source>
        <dbReference type="RuleBase" id="RU003923"/>
    </source>
</evidence>
<keyword evidence="4" id="KW-1003">Cell membrane</keyword>
<proteinExistence type="inferred from homology"/>
<comment type="subcellular location">
    <subcellularLocation>
        <location evidence="1 8">Cell membrane</location>
        <topology evidence="1 8">Multi-pass membrane protein</topology>
    </subcellularLocation>
</comment>
<evidence type="ECO:0000256" key="9">
    <source>
        <dbReference type="SAM" id="Phobius"/>
    </source>
</evidence>
<dbReference type="InterPro" id="IPR018076">
    <property type="entry name" value="T2SS_GspF_dom"/>
</dbReference>
<evidence type="ECO:0000313" key="12">
    <source>
        <dbReference type="Proteomes" id="UP000295066"/>
    </source>
</evidence>
<name>A0A4R8M802_9BACT</name>
<dbReference type="EMBL" id="SORI01000005">
    <property type="protein sequence ID" value="TDY61633.1"/>
    <property type="molecule type" value="Genomic_DNA"/>
</dbReference>
<dbReference type="PROSITE" id="PS00874">
    <property type="entry name" value="T2SP_F"/>
    <property type="match status" value="1"/>
</dbReference>
<dbReference type="RefSeq" id="WP_133957087.1">
    <property type="nucleotide sequence ID" value="NZ_SORI01000005.1"/>
</dbReference>
<evidence type="ECO:0000256" key="7">
    <source>
        <dbReference type="ARBA" id="ARBA00023136"/>
    </source>
</evidence>
<keyword evidence="3 8" id="KW-0813">Transport</keyword>
<feature type="transmembrane region" description="Helical" evidence="9">
    <location>
        <begin position="205"/>
        <end position="230"/>
    </location>
</feature>
<keyword evidence="6 9" id="KW-1133">Transmembrane helix</keyword>
<evidence type="ECO:0000259" key="10">
    <source>
        <dbReference type="Pfam" id="PF00482"/>
    </source>
</evidence>
<gene>
    <name evidence="11" type="ORF">C8D99_10545</name>
</gene>
<keyword evidence="12" id="KW-1185">Reference proteome</keyword>
<dbReference type="AlphaFoldDB" id="A0A4R8M802"/>
<feature type="domain" description="Type II secretion system protein GspF" evidence="10">
    <location>
        <begin position="258"/>
        <end position="374"/>
    </location>
</feature>
<dbReference type="Proteomes" id="UP000295066">
    <property type="component" value="Unassembled WGS sequence"/>
</dbReference>
<dbReference type="PANTHER" id="PTHR30012:SF0">
    <property type="entry name" value="TYPE II SECRETION SYSTEM PROTEIN F-RELATED"/>
    <property type="match status" value="1"/>
</dbReference>
<feature type="domain" description="Type II secretion system protein GspF" evidence="10">
    <location>
        <begin position="64"/>
        <end position="186"/>
    </location>
</feature>
<evidence type="ECO:0000256" key="2">
    <source>
        <dbReference type="ARBA" id="ARBA00005745"/>
    </source>
</evidence>
<feature type="transmembrane region" description="Helical" evidence="9">
    <location>
        <begin position="355"/>
        <end position="376"/>
    </location>
</feature>
<comment type="similarity">
    <text evidence="2 8">Belongs to the GSP F family.</text>
</comment>
<dbReference type="InterPro" id="IPR003004">
    <property type="entry name" value="GspF/PilC"/>
</dbReference>
<sequence length="383" mass="42000">MPAFRYTAYDETGKVRKGTVDAPSSVRAGELLAAQGLTAVDIAEGVQRKAGRRRGFGLSYHALFCRGLSSYLKRGVPLAEALKFLGRHSSDRRVADACLHLHEGVLGGKRLSAVLEETGLFREDLLRIVESGERTSALPGVLEQAAALYAMQEGQRRKIRSALTYPLAMTVIGFAVVLFLLTYVVPRLADLFADMGQALPLPTRILLGTAAFLREWWPALVLALMGFFFLARKRKWSVSLPFFRRIRENIALSLVMSHLKTLLSAGIPLVQALGMASSMDSRPERWMEAARLVKEGFRFDRALERLGTFPEEAVYILRIGELGGDLPGAIGQVAEMNWEEARDGMEKAATLAEPLLVLFLGLAVGFVVIAVLLPIFDLSSLAG</sequence>
<accession>A0A4R8M802</accession>
<evidence type="ECO:0000313" key="11">
    <source>
        <dbReference type="EMBL" id="TDY61633.1"/>
    </source>
</evidence>
<dbReference type="OrthoDB" id="9778391at2"/>
<evidence type="ECO:0000256" key="6">
    <source>
        <dbReference type="ARBA" id="ARBA00022989"/>
    </source>
</evidence>